<feature type="region of interest" description="Disordered" evidence="1">
    <location>
        <begin position="503"/>
        <end position="526"/>
    </location>
</feature>
<protein>
    <submittedName>
        <fullName evidence="2">Uncharacterized protein</fullName>
    </submittedName>
</protein>
<dbReference type="Proteomes" id="UP001215280">
    <property type="component" value="Unassembled WGS sequence"/>
</dbReference>
<sequence length="542" mass="59489">MEATAEETRTTLRRTSSWEFFVNEVNVVKPSRSAKKTRGGRYERTAKGAGPTGKRGTWWEEREIILERAEETLSICSFTGSRKCCCGCQHMPDSRTAGSIPTWQSGNILASAGLNLDRAFFLMFERGICKEMSGLGRLLYQEQLGKEHQVAVGPNAAVDRHSHDQTMGIAYTLLETVRSVENASAAGAHMACYITSEIFSDPIESTRVQGSAKVVVVVTGSGVLMGGWKELMPEGNFRLPLGTDPIPLHSYRFPGSQSPPPHSQSRAHHPRCSDQWCKYTEVHHFGGKTEISAYARAPAIPLVGLQAGFYAPNLVGTGAGLLIPRALRRRRKYDRGLIIVTVTFPASNTTSDRDDETHIVAGKRSGWCSDTTSSRHLGVDVGGVRAMEAERSTREWGLMDSRVALKNRTDENRRIGVSAALRWLVSILYTHAMTQVPTLTEYSGGVDSAAARWSQSSEINASKSTSFMPAKNTTHNTQGIKHQPSCLMLIIFHYGSSSPGSNAESERSCVGSRGNCDDPDSSHRRSWASSRDFPIYLIPVMT</sequence>
<gene>
    <name evidence="2" type="ORF">DFH07DRAFT_773635</name>
</gene>
<dbReference type="AlphaFoldDB" id="A0AAD7J0T5"/>
<keyword evidence="3" id="KW-1185">Reference proteome</keyword>
<evidence type="ECO:0000313" key="2">
    <source>
        <dbReference type="EMBL" id="KAJ7754644.1"/>
    </source>
</evidence>
<feature type="region of interest" description="Disordered" evidence="1">
    <location>
        <begin position="32"/>
        <end position="55"/>
    </location>
</feature>
<organism evidence="2 3">
    <name type="scientific">Mycena maculata</name>
    <dbReference type="NCBI Taxonomy" id="230809"/>
    <lineage>
        <taxon>Eukaryota</taxon>
        <taxon>Fungi</taxon>
        <taxon>Dikarya</taxon>
        <taxon>Basidiomycota</taxon>
        <taxon>Agaricomycotina</taxon>
        <taxon>Agaricomycetes</taxon>
        <taxon>Agaricomycetidae</taxon>
        <taxon>Agaricales</taxon>
        <taxon>Marasmiineae</taxon>
        <taxon>Mycenaceae</taxon>
        <taxon>Mycena</taxon>
    </lineage>
</organism>
<name>A0AAD7J0T5_9AGAR</name>
<comment type="caution">
    <text evidence="2">The sequence shown here is derived from an EMBL/GenBank/DDBJ whole genome shotgun (WGS) entry which is preliminary data.</text>
</comment>
<evidence type="ECO:0000313" key="3">
    <source>
        <dbReference type="Proteomes" id="UP001215280"/>
    </source>
</evidence>
<dbReference type="EMBL" id="JARJLG010000066">
    <property type="protein sequence ID" value="KAJ7754644.1"/>
    <property type="molecule type" value="Genomic_DNA"/>
</dbReference>
<reference evidence="2" key="1">
    <citation type="submission" date="2023-03" db="EMBL/GenBank/DDBJ databases">
        <title>Massive genome expansion in bonnet fungi (Mycena s.s.) driven by repeated elements and novel gene families across ecological guilds.</title>
        <authorList>
            <consortium name="Lawrence Berkeley National Laboratory"/>
            <person name="Harder C.B."/>
            <person name="Miyauchi S."/>
            <person name="Viragh M."/>
            <person name="Kuo A."/>
            <person name="Thoen E."/>
            <person name="Andreopoulos B."/>
            <person name="Lu D."/>
            <person name="Skrede I."/>
            <person name="Drula E."/>
            <person name="Henrissat B."/>
            <person name="Morin E."/>
            <person name="Kohler A."/>
            <person name="Barry K."/>
            <person name="LaButti K."/>
            <person name="Morin E."/>
            <person name="Salamov A."/>
            <person name="Lipzen A."/>
            <person name="Mereny Z."/>
            <person name="Hegedus B."/>
            <person name="Baldrian P."/>
            <person name="Stursova M."/>
            <person name="Weitz H."/>
            <person name="Taylor A."/>
            <person name="Grigoriev I.V."/>
            <person name="Nagy L.G."/>
            <person name="Martin F."/>
            <person name="Kauserud H."/>
        </authorList>
    </citation>
    <scope>NUCLEOTIDE SEQUENCE</scope>
    <source>
        <strain evidence="2">CBHHK188m</strain>
    </source>
</reference>
<proteinExistence type="predicted"/>
<accession>A0AAD7J0T5</accession>
<evidence type="ECO:0000256" key="1">
    <source>
        <dbReference type="SAM" id="MobiDB-lite"/>
    </source>
</evidence>